<protein>
    <recommendedName>
        <fullName evidence="5">PaREP1 family protein</fullName>
    </recommendedName>
</protein>
<dbReference type="OrthoDB" id="37218at2157"/>
<dbReference type="InterPro" id="IPR010268">
    <property type="entry name" value="PaREP1"/>
</dbReference>
<reference evidence="3 4" key="1">
    <citation type="submission" date="2015-12" db="EMBL/GenBank/DDBJ databases">
        <title>A stable core within a dynamic pangenome in Sulfolobus acidocaldarius.</title>
        <authorList>
            <person name="Anderson R."/>
            <person name="Kouris A."/>
            <person name="Seward C."/>
            <person name="Campbell K."/>
            <person name="Whitaker R."/>
        </authorList>
    </citation>
    <scope>NUCLEOTIDE SEQUENCE [LARGE SCALE GENOMIC DNA]</scope>
    <source>
        <strain evidence="1 4">GG12-C01-09</strain>
        <strain evidence="2 3">NG05B_CO5_07</strain>
    </source>
</reference>
<evidence type="ECO:0000313" key="3">
    <source>
        <dbReference type="Proteomes" id="UP000060043"/>
    </source>
</evidence>
<name>A0A0U2NH93_9CREN</name>
<evidence type="ECO:0000313" key="1">
    <source>
        <dbReference type="EMBL" id="ALU29942.1"/>
    </source>
</evidence>
<evidence type="ECO:0008006" key="5">
    <source>
        <dbReference type="Google" id="ProtNLM"/>
    </source>
</evidence>
<dbReference type="GeneID" id="14552463"/>
<dbReference type="Pfam" id="PF05942">
    <property type="entry name" value="PaREP1"/>
    <property type="match status" value="1"/>
</dbReference>
<dbReference type="Proteomes" id="UP000060043">
    <property type="component" value="Chromosome"/>
</dbReference>
<dbReference type="EMBL" id="CP013695">
    <property type="protein sequence ID" value="ALU32685.1"/>
    <property type="molecule type" value="Genomic_DNA"/>
</dbReference>
<dbReference type="EMBL" id="CP013694">
    <property type="protein sequence ID" value="ALU29942.1"/>
    <property type="molecule type" value="Genomic_DNA"/>
</dbReference>
<evidence type="ECO:0000313" key="4">
    <source>
        <dbReference type="Proteomes" id="UP000065473"/>
    </source>
</evidence>
<dbReference type="AlphaFoldDB" id="A0A0U2NH93"/>
<gene>
    <name evidence="1" type="ORF">ATY89_08325</name>
    <name evidence="2" type="ORF">ATZ20_11340</name>
</gene>
<dbReference type="OMA" id="ERRWLME"/>
<evidence type="ECO:0000313" key="2">
    <source>
        <dbReference type="EMBL" id="ALU32685.1"/>
    </source>
</evidence>
<organism evidence="2 3">
    <name type="scientific">Sulfolobus acidocaldarius</name>
    <dbReference type="NCBI Taxonomy" id="2285"/>
    <lineage>
        <taxon>Archaea</taxon>
        <taxon>Thermoproteota</taxon>
        <taxon>Thermoprotei</taxon>
        <taxon>Sulfolobales</taxon>
        <taxon>Sulfolobaceae</taxon>
        <taxon>Sulfolobus</taxon>
    </lineage>
</organism>
<dbReference type="RefSeq" id="WP_011278754.1">
    <property type="nucleotide sequence ID" value="NZ_BHWZ01000005.1"/>
</dbReference>
<proteinExistence type="predicted"/>
<dbReference type="Proteomes" id="UP000065473">
    <property type="component" value="Chromosome"/>
</dbReference>
<accession>A0A0U2NH93</accession>
<sequence length="176" mass="20368">MEIIKFPNVKDRKGYARNRVLESLFEVRLSIKMLKDGYSRNSANKIFLAWKAFISALVTLNLDKLGKDEKQKEWYNKIGFCAPTTGIKGITQELEDLGYKDLSNVTSTALLLHSYAYNGIYKGITNYSSKEEAIRDIIKLTKFILDNITSFKDIWDNELEEEYTKSLNEFKELLSK</sequence>